<dbReference type="OrthoDB" id="5983986at2759"/>
<evidence type="ECO:0000313" key="1">
    <source>
        <dbReference type="EMBL" id="KRY88677.1"/>
    </source>
</evidence>
<dbReference type="Proteomes" id="UP000054995">
    <property type="component" value="Unassembled WGS sequence"/>
</dbReference>
<organism evidence="1 2">
    <name type="scientific">Trichinella pseudospiralis</name>
    <name type="common">Parasitic roundworm</name>
    <dbReference type="NCBI Taxonomy" id="6337"/>
    <lineage>
        <taxon>Eukaryota</taxon>
        <taxon>Metazoa</taxon>
        <taxon>Ecdysozoa</taxon>
        <taxon>Nematoda</taxon>
        <taxon>Enoplea</taxon>
        <taxon>Dorylaimia</taxon>
        <taxon>Trichinellida</taxon>
        <taxon>Trichinellidae</taxon>
        <taxon>Trichinella</taxon>
    </lineage>
</organism>
<keyword evidence="2" id="KW-1185">Reference proteome</keyword>
<accession>A0A0V1FRX4</accession>
<proteinExistence type="predicted"/>
<comment type="caution">
    <text evidence="1">The sequence shown here is derived from an EMBL/GenBank/DDBJ whole genome shotgun (WGS) entry which is preliminary data.</text>
</comment>
<sequence>MAALLAARLKKYVERELCLLFDGSTCWSDRSVILSWIKGDPRSWKPFEAGCVQETVKFIDPYQWLSPQNPADKLSRGCDLEKHVEDQLCWSLKTSGRARK</sequence>
<dbReference type="AlphaFoldDB" id="A0A0V1FRX4"/>
<dbReference type="EMBL" id="JYDT01000039">
    <property type="protein sequence ID" value="KRY88677.1"/>
    <property type="molecule type" value="Genomic_DNA"/>
</dbReference>
<reference evidence="1 2" key="1">
    <citation type="submission" date="2015-01" db="EMBL/GenBank/DDBJ databases">
        <title>Evolution of Trichinella species and genotypes.</title>
        <authorList>
            <person name="Korhonen P.K."/>
            <person name="Edoardo P."/>
            <person name="Giuseppe L.R."/>
            <person name="Gasser R.B."/>
        </authorList>
    </citation>
    <scope>NUCLEOTIDE SEQUENCE [LARGE SCALE GENOMIC DNA]</scope>
    <source>
        <strain evidence="1">ISS470</strain>
    </source>
</reference>
<gene>
    <name evidence="1" type="ORF">T4D_8613</name>
</gene>
<evidence type="ECO:0000313" key="2">
    <source>
        <dbReference type="Proteomes" id="UP000054995"/>
    </source>
</evidence>
<name>A0A0V1FRX4_TRIPS</name>
<protein>
    <submittedName>
        <fullName evidence="1">Uncharacterized protein</fullName>
    </submittedName>
</protein>